<evidence type="ECO:0000259" key="1">
    <source>
        <dbReference type="PROSITE" id="PS51704"/>
    </source>
</evidence>
<sequence>MRPKIIAHRGASHLAPENTLAAFRLAAAMGVDGIEFDTLLTADGHLVVHHEYITDLHANANEVIPWCTLDQLRALDFGSWKDPRYAGEKIPTFAEALDACSPVDTIQVEFKSPLGANATTDQDAFAERILEEVESSGLADKIIVTSFNHGILSRVKKLSPCQRVGVLTLNSVDSYLAPPPALLQTLGIISGPEAQSMMENGLENGLPGGQQALRTLVDLAQYATLNGDETSPVRWLIDRLWALTSDHPGENLFELLLCMASQHDLPSYLASLDFVPEVLSCQYNTCFRDRDLVQKVQATGVEVAPWPVDGVFDLQSILDMDPVTIVTNRPERLFQMLDPDFQMPEAAAALLADPSLAR</sequence>
<dbReference type="AlphaFoldDB" id="A0A9D2JP44"/>
<proteinExistence type="predicted"/>
<dbReference type="PANTHER" id="PTHR46211:SF1">
    <property type="entry name" value="GLYCEROPHOSPHODIESTER PHOSPHODIESTERASE, CYTOPLASMIC"/>
    <property type="match status" value="1"/>
</dbReference>
<evidence type="ECO:0000313" key="2">
    <source>
        <dbReference type="EMBL" id="HIZ58620.1"/>
    </source>
</evidence>
<evidence type="ECO:0000313" key="3">
    <source>
        <dbReference type="Proteomes" id="UP000824065"/>
    </source>
</evidence>
<name>A0A9D2JP44_9FIRM</name>
<dbReference type="GO" id="GO:0008081">
    <property type="term" value="F:phosphoric diester hydrolase activity"/>
    <property type="evidence" value="ECO:0007669"/>
    <property type="project" value="InterPro"/>
</dbReference>
<feature type="domain" description="GP-PDE" evidence="1">
    <location>
        <begin position="3"/>
        <end position="255"/>
    </location>
</feature>
<dbReference type="InterPro" id="IPR017946">
    <property type="entry name" value="PLC-like_Pdiesterase_TIM-brl"/>
</dbReference>
<dbReference type="PANTHER" id="PTHR46211">
    <property type="entry name" value="GLYCEROPHOSPHORYL DIESTER PHOSPHODIESTERASE"/>
    <property type="match status" value="1"/>
</dbReference>
<reference evidence="2" key="1">
    <citation type="journal article" date="2021" name="PeerJ">
        <title>Extensive microbial diversity within the chicken gut microbiome revealed by metagenomics and culture.</title>
        <authorList>
            <person name="Gilroy R."/>
            <person name="Ravi A."/>
            <person name="Getino M."/>
            <person name="Pursley I."/>
            <person name="Horton D.L."/>
            <person name="Alikhan N.F."/>
            <person name="Baker D."/>
            <person name="Gharbi K."/>
            <person name="Hall N."/>
            <person name="Watson M."/>
            <person name="Adriaenssens E.M."/>
            <person name="Foster-Nyarko E."/>
            <person name="Jarju S."/>
            <person name="Secka A."/>
            <person name="Antonio M."/>
            <person name="Oren A."/>
            <person name="Chaudhuri R.R."/>
            <person name="La Ragione R."/>
            <person name="Hildebrand F."/>
            <person name="Pallen M.J."/>
        </authorList>
    </citation>
    <scope>NUCLEOTIDE SEQUENCE</scope>
    <source>
        <strain evidence="2">ChiBcec16-3735</strain>
    </source>
</reference>
<gene>
    <name evidence="2" type="ORF">H9725_08630</name>
</gene>
<accession>A0A9D2JP44</accession>
<dbReference type="InterPro" id="IPR030395">
    <property type="entry name" value="GP_PDE_dom"/>
</dbReference>
<dbReference type="Proteomes" id="UP000824065">
    <property type="component" value="Unassembled WGS sequence"/>
</dbReference>
<dbReference type="EMBL" id="DXBJ01000064">
    <property type="protein sequence ID" value="HIZ58620.1"/>
    <property type="molecule type" value="Genomic_DNA"/>
</dbReference>
<organism evidence="2 3">
    <name type="scientific">Candidatus Faecalibacterium gallistercoris</name>
    <dbReference type="NCBI Taxonomy" id="2838579"/>
    <lineage>
        <taxon>Bacteria</taxon>
        <taxon>Bacillati</taxon>
        <taxon>Bacillota</taxon>
        <taxon>Clostridia</taxon>
        <taxon>Eubacteriales</taxon>
        <taxon>Oscillospiraceae</taxon>
        <taxon>Faecalibacterium</taxon>
    </lineage>
</organism>
<comment type="caution">
    <text evidence="2">The sequence shown here is derived from an EMBL/GenBank/DDBJ whole genome shotgun (WGS) entry which is preliminary data.</text>
</comment>
<dbReference type="Gene3D" id="3.20.20.190">
    <property type="entry name" value="Phosphatidylinositol (PI) phosphodiesterase"/>
    <property type="match status" value="2"/>
</dbReference>
<dbReference type="GO" id="GO:0006629">
    <property type="term" value="P:lipid metabolic process"/>
    <property type="evidence" value="ECO:0007669"/>
    <property type="project" value="InterPro"/>
</dbReference>
<protein>
    <recommendedName>
        <fullName evidence="1">GP-PDE domain-containing protein</fullName>
    </recommendedName>
</protein>
<dbReference type="SUPFAM" id="SSF51695">
    <property type="entry name" value="PLC-like phosphodiesterases"/>
    <property type="match status" value="1"/>
</dbReference>
<dbReference type="PROSITE" id="PS51704">
    <property type="entry name" value="GP_PDE"/>
    <property type="match status" value="1"/>
</dbReference>
<dbReference type="Pfam" id="PF03009">
    <property type="entry name" value="GDPD"/>
    <property type="match status" value="1"/>
</dbReference>
<reference evidence="2" key="2">
    <citation type="submission" date="2021-04" db="EMBL/GenBank/DDBJ databases">
        <authorList>
            <person name="Gilroy R."/>
        </authorList>
    </citation>
    <scope>NUCLEOTIDE SEQUENCE</scope>
    <source>
        <strain evidence="2">ChiBcec16-3735</strain>
    </source>
</reference>